<dbReference type="InterPro" id="IPR003029">
    <property type="entry name" value="S1_domain"/>
</dbReference>
<evidence type="ECO:0000259" key="9">
    <source>
        <dbReference type="PROSITE" id="PS50126"/>
    </source>
</evidence>
<gene>
    <name evidence="7" type="primary">rnr</name>
    <name evidence="10" type="ORF">AUL39_10470</name>
</gene>
<dbReference type="Gene3D" id="2.40.50.140">
    <property type="entry name" value="Nucleic acid-binding proteins"/>
    <property type="match status" value="1"/>
</dbReference>
<accession>A0A100YU34</accession>
<dbReference type="EC" id="3.1.13.1" evidence="7"/>
<dbReference type="AlphaFoldDB" id="A0A100YU34"/>
<dbReference type="InterPro" id="IPR012340">
    <property type="entry name" value="NA-bd_OB-fold"/>
</dbReference>
<evidence type="ECO:0000256" key="1">
    <source>
        <dbReference type="ARBA" id="ARBA00001849"/>
    </source>
</evidence>
<evidence type="ECO:0000256" key="8">
    <source>
        <dbReference type="SAM" id="MobiDB-lite"/>
    </source>
</evidence>
<dbReference type="Pfam" id="PF17876">
    <property type="entry name" value="CSD2"/>
    <property type="match status" value="1"/>
</dbReference>
<dbReference type="InterPro" id="IPR011805">
    <property type="entry name" value="RNase_R"/>
</dbReference>
<proteinExistence type="inferred from homology"/>
<reference evidence="10 11" key="1">
    <citation type="submission" date="2015-12" db="EMBL/GenBank/DDBJ databases">
        <title>Draft Genome Sequence of Olsenella scatoligenes SK9K4T; a Producer of 3-Methylindole- (skatole) and 4-Methylphenol- (p-cresol) Isolated from Pig Feces.</title>
        <authorList>
            <person name="Li X."/>
            <person name="Borg B."/>
            <person name="Canibe N."/>
        </authorList>
    </citation>
    <scope>NUCLEOTIDE SEQUENCE [LARGE SCALE GENOMIC DNA]</scope>
    <source>
        <strain evidence="10 11">SK9K4</strain>
    </source>
</reference>
<evidence type="ECO:0000256" key="7">
    <source>
        <dbReference type="HAMAP-Rule" id="MF_01895"/>
    </source>
</evidence>
<feature type="compositionally biased region" description="Basic residues" evidence="8">
    <location>
        <begin position="1"/>
        <end position="18"/>
    </location>
</feature>
<dbReference type="CDD" id="cd04471">
    <property type="entry name" value="S1_RNase_R"/>
    <property type="match status" value="1"/>
</dbReference>
<evidence type="ECO:0000313" key="11">
    <source>
        <dbReference type="Proteomes" id="UP000054078"/>
    </source>
</evidence>
<dbReference type="Proteomes" id="UP000054078">
    <property type="component" value="Unassembled WGS sequence"/>
</dbReference>
<dbReference type="Pfam" id="PF00773">
    <property type="entry name" value="RNB"/>
    <property type="match status" value="1"/>
</dbReference>
<comment type="catalytic activity">
    <reaction evidence="1 7">
        <text>Exonucleolytic cleavage in the 3'- to 5'-direction to yield nucleoside 5'-phosphates.</text>
        <dbReference type="EC" id="3.1.13.1"/>
    </reaction>
</comment>
<keyword evidence="11" id="KW-1185">Reference proteome</keyword>
<sequence length="683" mass="74667">MGRRRPGARRSGGHRRGGGKAAMRRSPTFTGTLRVSRPGMATVETPEGTFRVARRGLREAMNGDEVTVSVFPARGGEKVALVQGVITRAQTTFLGRFELAGPLGAVVPLDARLGRDFFVVPEDTSPARLGVGEGDVVVARIAEYPTRNSAAVVTIERRVGSSDELDLNVESVIASYGLATEFPPAALAQAEGIQAGVEEALKREPGRRDLRSLRCVTIDPTDARDFDDAVFATRLQDGGFELWVHIADVTHYVGWDSPIDNEAKRRTCSAYLVDRVLPMLPERLCNDVCSLRPHEDRLAMSVRMELDDQGRLISAEAMTSAIRSTARLDYDTVDALLAGRVDASALHEDQKDAQVLEEALRTLDCIRGLRERIREERGSIDFDTVEPKVTLDEEGHPTGVTVRTRTRATGLVEEAMLLANESVARMLADREVPCAYRVHERPSPEDLRTTVRPLMELGLIDGNAQREALIAGEPEAINAVLDAARGTSGELLASALFLRAQKRAIYLPTNQGHYALGAHAYCHFTSPIRRYPDELVHRALKALLAGTLGGKEQEQIAGQLPQLCATCSRMERAADAAARASQHIKMAELYADRVGEVFPGVVCGCERFGLFVMLDETCAEGLLPARALGGEWLEYDEDRMTLTGEESGRVWGLGTHVRVMVTETDIPRGRIDFALADARDAAR</sequence>
<dbReference type="PANTHER" id="PTHR23355">
    <property type="entry name" value="RIBONUCLEASE"/>
    <property type="match status" value="1"/>
</dbReference>
<dbReference type="RefSeq" id="WP_059056044.1">
    <property type="nucleotide sequence ID" value="NZ_LOJF01000012.1"/>
</dbReference>
<dbReference type="PANTHER" id="PTHR23355:SF9">
    <property type="entry name" value="DIS3-LIKE EXONUCLEASE 2"/>
    <property type="match status" value="1"/>
</dbReference>
<dbReference type="PROSITE" id="PS50126">
    <property type="entry name" value="S1"/>
    <property type="match status" value="1"/>
</dbReference>
<dbReference type="SUPFAM" id="SSF50249">
    <property type="entry name" value="Nucleic acid-binding proteins"/>
    <property type="match status" value="2"/>
</dbReference>
<comment type="caution">
    <text evidence="10">The sequence shown here is derived from an EMBL/GenBank/DDBJ whole genome shotgun (WGS) entry which is preliminary data.</text>
</comment>
<dbReference type="GO" id="GO:0005829">
    <property type="term" value="C:cytosol"/>
    <property type="evidence" value="ECO:0007669"/>
    <property type="project" value="TreeGrafter"/>
</dbReference>
<dbReference type="NCBIfam" id="TIGR02063">
    <property type="entry name" value="RNase_R"/>
    <property type="match status" value="1"/>
</dbReference>
<feature type="region of interest" description="Disordered" evidence="8">
    <location>
        <begin position="1"/>
        <end position="31"/>
    </location>
</feature>
<comment type="function">
    <text evidence="7">3'-5' exoribonuclease that releases 5'-nucleoside monophosphates and is involved in maturation of structured RNAs.</text>
</comment>
<keyword evidence="6 7" id="KW-0694">RNA-binding</keyword>
<dbReference type="STRING" id="1299998.AUL39_10470"/>
<evidence type="ECO:0000256" key="6">
    <source>
        <dbReference type="ARBA" id="ARBA00022884"/>
    </source>
</evidence>
<dbReference type="NCBIfam" id="TIGR00358">
    <property type="entry name" value="3_prime_RNase"/>
    <property type="match status" value="1"/>
</dbReference>
<evidence type="ECO:0000256" key="4">
    <source>
        <dbReference type="ARBA" id="ARBA00022801"/>
    </source>
</evidence>
<keyword evidence="3 7" id="KW-0540">Nuclease</keyword>
<comment type="subcellular location">
    <subcellularLocation>
        <location evidence="7">Cytoplasm</location>
    </subcellularLocation>
</comment>
<dbReference type="InterPro" id="IPR050180">
    <property type="entry name" value="RNR_Ribonuclease"/>
</dbReference>
<dbReference type="HAMAP" id="MF_01895">
    <property type="entry name" value="RNase_R"/>
    <property type="match status" value="1"/>
</dbReference>
<keyword evidence="4 7" id="KW-0378">Hydrolase</keyword>
<comment type="similarity">
    <text evidence="7">Belongs to the RNR ribonuclease family. RNase R subfamily.</text>
</comment>
<dbReference type="InterPro" id="IPR004476">
    <property type="entry name" value="RNase_II/RNase_R"/>
</dbReference>
<dbReference type="GO" id="GO:0008859">
    <property type="term" value="F:exoribonuclease II activity"/>
    <property type="evidence" value="ECO:0007669"/>
    <property type="project" value="UniProtKB-UniRule"/>
</dbReference>
<dbReference type="EMBL" id="LOJF01000012">
    <property type="protein sequence ID" value="KUH57721.1"/>
    <property type="molecule type" value="Genomic_DNA"/>
</dbReference>
<dbReference type="Pfam" id="PF00575">
    <property type="entry name" value="S1"/>
    <property type="match status" value="1"/>
</dbReference>
<organism evidence="10 11">
    <name type="scientific">Tractidigestivibacter scatoligenes</name>
    <name type="common">Olsenella scatoligenes</name>
    <dbReference type="NCBI Taxonomy" id="1299998"/>
    <lineage>
        <taxon>Bacteria</taxon>
        <taxon>Bacillati</taxon>
        <taxon>Actinomycetota</taxon>
        <taxon>Coriobacteriia</taxon>
        <taxon>Coriobacteriales</taxon>
        <taxon>Atopobiaceae</taxon>
        <taxon>Tractidigestivibacter</taxon>
    </lineage>
</organism>
<dbReference type="SMART" id="SM00316">
    <property type="entry name" value="S1"/>
    <property type="match status" value="1"/>
</dbReference>
<evidence type="ECO:0000256" key="3">
    <source>
        <dbReference type="ARBA" id="ARBA00022722"/>
    </source>
</evidence>
<dbReference type="InterPro" id="IPR001900">
    <property type="entry name" value="RNase_II/R"/>
</dbReference>
<keyword evidence="2 7" id="KW-0963">Cytoplasm</keyword>
<feature type="domain" description="S1 motif" evidence="9">
    <location>
        <begin position="595"/>
        <end position="676"/>
    </location>
</feature>
<dbReference type="InterPro" id="IPR040476">
    <property type="entry name" value="CSD2"/>
</dbReference>
<dbReference type="GO" id="GO:0006402">
    <property type="term" value="P:mRNA catabolic process"/>
    <property type="evidence" value="ECO:0007669"/>
    <property type="project" value="TreeGrafter"/>
</dbReference>
<dbReference type="SMART" id="SM00955">
    <property type="entry name" value="RNB"/>
    <property type="match status" value="1"/>
</dbReference>
<evidence type="ECO:0000256" key="2">
    <source>
        <dbReference type="ARBA" id="ARBA00022490"/>
    </source>
</evidence>
<dbReference type="GO" id="GO:0003723">
    <property type="term" value="F:RNA binding"/>
    <property type="evidence" value="ECO:0007669"/>
    <property type="project" value="UniProtKB-UniRule"/>
</dbReference>
<protein>
    <recommendedName>
        <fullName evidence="7">Ribonuclease R</fullName>
        <shortName evidence="7">RNase R</shortName>
        <ecNumber evidence="7">3.1.13.1</ecNumber>
    </recommendedName>
</protein>
<evidence type="ECO:0000313" key="10">
    <source>
        <dbReference type="EMBL" id="KUH57721.1"/>
    </source>
</evidence>
<name>A0A100YU34_TRASO</name>
<evidence type="ECO:0000256" key="5">
    <source>
        <dbReference type="ARBA" id="ARBA00022839"/>
    </source>
</evidence>
<keyword evidence="5 7" id="KW-0269">Exonuclease</keyword>